<feature type="transmembrane region" description="Helical" evidence="1">
    <location>
        <begin position="12"/>
        <end position="34"/>
    </location>
</feature>
<evidence type="ECO:0000256" key="1">
    <source>
        <dbReference type="SAM" id="Phobius"/>
    </source>
</evidence>
<gene>
    <name evidence="3" type="ORF">PAPOLLO_LOCUS15377</name>
</gene>
<dbReference type="EMBL" id="CAJQZP010001030">
    <property type="protein sequence ID" value="CAG5010180.1"/>
    <property type="molecule type" value="Genomic_DNA"/>
</dbReference>
<dbReference type="Pfam" id="PF15055">
    <property type="entry name" value="DMAC1_Dmo2"/>
    <property type="match status" value="1"/>
</dbReference>
<feature type="domain" description="Distal membrane-arm assembly complex protein 1-like" evidence="2">
    <location>
        <begin position="11"/>
        <end position="57"/>
    </location>
</feature>
<proteinExistence type="predicted"/>
<reference evidence="3" key="1">
    <citation type="submission" date="2021-04" db="EMBL/GenBank/DDBJ databases">
        <authorList>
            <person name="Tunstrom K."/>
        </authorList>
    </citation>
    <scope>NUCLEOTIDE SEQUENCE</scope>
</reference>
<keyword evidence="1" id="KW-0812">Transmembrane</keyword>
<dbReference type="OrthoDB" id="7440594at2759"/>
<evidence type="ECO:0000313" key="4">
    <source>
        <dbReference type="Proteomes" id="UP000691718"/>
    </source>
</evidence>
<comment type="caution">
    <text evidence="3">The sequence shown here is derived from an EMBL/GenBank/DDBJ whole genome shotgun (WGS) entry which is preliminary data.</text>
</comment>
<protein>
    <submittedName>
        <fullName evidence="3">(apollo) hypothetical protein</fullName>
    </submittedName>
</protein>
<dbReference type="InterPro" id="IPR028036">
    <property type="entry name" value="DMAC1-like_dom"/>
</dbReference>
<keyword evidence="1" id="KW-1133">Transmembrane helix</keyword>
<name>A0A8S3X962_PARAO</name>
<evidence type="ECO:0000259" key="2">
    <source>
        <dbReference type="Pfam" id="PF15055"/>
    </source>
</evidence>
<dbReference type="Proteomes" id="UP000691718">
    <property type="component" value="Unassembled WGS sequence"/>
</dbReference>
<accession>A0A8S3X962</accession>
<organism evidence="3 4">
    <name type="scientific">Parnassius apollo</name>
    <name type="common">Apollo butterfly</name>
    <name type="synonym">Papilio apollo</name>
    <dbReference type="NCBI Taxonomy" id="110799"/>
    <lineage>
        <taxon>Eukaryota</taxon>
        <taxon>Metazoa</taxon>
        <taxon>Ecdysozoa</taxon>
        <taxon>Arthropoda</taxon>
        <taxon>Hexapoda</taxon>
        <taxon>Insecta</taxon>
        <taxon>Pterygota</taxon>
        <taxon>Neoptera</taxon>
        <taxon>Endopterygota</taxon>
        <taxon>Lepidoptera</taxon>
        <taxon>Glossata</taxon>
        <taxon>Ditrysia</taxon>
        <taxon>Papilionoidea</taxon>
        <taxon>Papilionidae</taxon>
        <taxon>Parnassiinae</taxon>
        <taxon>Parnassini</taxon>
        <taxon>Parnassius</taxon>
        <taxon>Parnassius</taxon>
    </lineage>
</organism>
<feature type="transmembrane region" description="Helical" evidence="1">
    <location>
        <begin position="40"/>
        <end position="58"/>
    </location>
</feature>
<dbReference type="AlphaFoldDB" id="A0A8S3X962"/>
<sequence>MTSAVTNRPRDCLGCRIVGAAGLIGIGAYLANVAWKNKTFAGRVTFSTISLAFVTLGVQRYKQEFPFEKKTENT</sequence>
<evidence type="ECO:0000313" key="3">
    <source>
        <dbReference type="EMBL" id="CAG5010180.1"/>
    </source>
</evidence>
<keyword evidence="1" id="KW-0472">Membrane</keyword>
<keyword evidence="4" id="KW-1185">Reference proteome</keyword>